<evidence type="ECO:0000256" key="1">
    <source>
        <dbReference type="SAM" id="Phobius"/>
    </source>
</evidence>
<gene>
    <name evidence="2" type="ORF">SAMN04488071_3197</name>
</gene>
<dbReference type="AlphaFoldDB" id="A0A1G7DPB0"/>
<keyword evidence="3" id="KW-1185">Reference proteome</keyword>
<evidence type="ECO:0000313" key="2">
    <source>
        <dbReference type="EMBL" id="SDE53337.1"/>
    </source>
</evidence>
<dbReference type="RefSeq" id="WP_068304757.1">
    <property type="nucleotide sequence ID" value="NZ_DAIOMO010000006.1"/>
</dbReference>
<sequence>MSIQLVLVALVWAAIGIYGIVAPKKLYALFGVPVETADGRNEIRAVYGGMCLAVAVVMFEAPWLGAAAPGVLLTVMVMLAGMALGRIVSMVIERPGIIPVVFLGTEILGVGLLYSIIDMSALTAA</sequence>
<protein>
    <recommendedName>
        <fullName evidence="4">DUF4345 domain-containing protein</fullName>
    </recommendedName>
</protein>
<dbReference type="EMBL" id="FNAK01000007">
    <property type="protein sequence ID" value="SDE53337.1"/>
    <property type="molecule type" value="Genomic_DNA"/>
</dbReference>
<name>A0A1G7DPB0_9PROT</name>
<evidence type="ECO:0000313" key="3">
    <source>
        <dbReference type="Proteomes" id="UP000183685"/>
    </source>
</evidence>
<keyword evidence="1" id="KW-1133">Transmembrane helix</keyword>
<dbReference type="InterPro" id="IPR025597">
    <property type="entry name" value="DUF4345"/>
</dbReference>
<reference evidence="2 3" key="1">
    <citation type="submission" date="2016-10" db="EMBL/GenBank/DDBJ databases">
        <authorList>
            <person name="de Groot N.N."/>
        </authorList>
    </citation>
    <scope>NUCLEOTIDE SEQUENCE [LARGE SCALE GENOMIC DNA]</scope>
    <source>
        <strain evidence="2 3">CGMCC 1.9109</strain>
    </source>
</reference>
<keyword evidence="1" id="KW-0472">Membrane</keyword>
<feature type="transmembrane region" description="Helical" evidence="1">
    <location>
        <begin position="71"/>
        <end position="91"/>
    </location>
</feature>
<dbReference type="Proteomes" id="UP000183685">
    <property type="component" value="Unassembled WGS sequence"/>
</dbReference>
<evidence type="ECO:0008006" key="4">
    <source>
        <dbReference type="Google" id="ProtNLM"/>
    </source>
</evidence>
<keyword evidence="1" id="KW-0812">Transmembrane</keyword>
<organism evidence="2 3">
    <name type="scientific">Kordiimonas lacus</name>
    <dbReference type="NCBI Taxonomy" id="637679"/>
    <lineage>
        <taxon>Bacteria</taxon>
        <taxon>Pseudomonadati</taxon>
        <taxon>Pseudomonadota</taxon>
        <taxon>Alphaproteobacteria</taxon>
        <taxon>Kordiimonadales</taxon>
        <taxon>Kordiimonadaceae</taxon>
        <taxon>Kordiimonas</taxon>
    </lineage>
</organism>
<dbReference type="STRING" id="637679.GCA_001550055_02110"/>
<feature type="transmembrane region" description="Helical" evidence="1">
    <location>
        <begin position="97"/>
        <end position="117"/>
    </location>
</feature>
<dbReference type="Pfam" id="PF14248">
    <property type="entry name" value="DUF4345"/>
    <property type="match status" value="1"/>
</dbReference>
<proteinExistence type="predicted"/>
<accession>A0A1G7DPB0</accession>